<feature type="domain" description="Tyr recombinase" evidence="2">
    <location>
        <begin position="62"/>
        <end position="256"/>
    </location>
</feature>
<dbReference type="SUPFAM" id="SSF56349">
    <property type="entry name" value="DNA breaking-rejoining enzymes"/>
    <property type="match status" value="1"/>
</dbReference>
<dbReference type="InterPro" id="IPR013762">
    <property type="entry name" value="Integrase-like_cat_sf"/>
</dbReference>
<name>A0A5K1IUP0_9ACTN</name>
<evidence type="ECO:0000313" key="4">
    <source>
        <dbReference type="Proteomes" id="UP000330807"/>
    </source>
</evidence>
<dbReference type="GO" id="GO:0015074">
    <property type="term" value="P:DNA integration"/>
    <property type="evidence" value="ECO:0007669"/>
    <property type="project" value="InterPro"/>
</dbReference>
<evidence type="ECO:0000313" key="3">
    <source>
        <dbReference type="EMBL" id="VWL92426.1"/>
    </source>
</evidence>
<evidence type="ECO:0000256" key="1">
    <source>
        <dbReference type="ARBA" id="ARBA00023172"/>
    </source>
</evidence>
<dbReference type="GO" id="GO:0003677">
    <property type="term" value="F:DNA binding"/>
    <property type="evidence" value="ECO:0007669"/>
    <property type="project" value="InterPro"/>
</dbReference>
<dbReference type="Proteomes" id="UP000330807">
    <property type="component" value="Unassembled WGS sequence"/>
</dbReference>
<organism evidence="3 4">
    <name type="scientific">Collinsella aerofaciens</name>
    <dbReference type="NCBI Taxonomy" id="74426"/>
    <lineage>
        <taxon>Bacteria</taxon>
        <taxon>Bacillati</taxon>
        <taxon>Actinomycetota</taxon>
        <taxon>Coriobacteriia</taxon>
        <taxon>Coriobacteriales</taxon>
        <taxon>Coriobacteriaceae</taxon>
        <taxon>Collinsella</taxon>
    </lineage>
</organism>
<accession>A0A5K1IUP0</accession>
<dbReference type="InterPro" id="IPR011010">
    <property type="entry name" value="DNA_brk_join_enz"/>
</dbReference>
<dbReference type="AlphaFoldDB" id="A0A5K1IUP0"/>
<keyword evidence="1" id="KW-0233">DNA recombination</keyword>
<proteinExistence type="predicted"/>
<dbReference type="Gene3D" id="1.10.443.10">
    <property type="entry name" value="Intergrase catalytic core"/>
    <property type="match status" value="1"/>
</dbReference>
<dbReference type="GO" id="GO:0006310">
    <property type="term" value="P:DNA recombination"/>
    <property type="evidence" value="ECO:0007669"/>
    <property type="project" value="UniProtKB-KW"/>
</dbReference>
<protein>
    <submittedName>
        <fullName evidence="3">Phage integrase family protein</fullName>
    </submittedName>
</protein>
<evidence type="ECO:0000259" key="2">
    <source>
        <dbReference type="PROSITE" id="PS51898"/>
    </source>
</evidence>
<dbReference type="EMBL" id="CABWIH010000030">
    <property type="protein sequence ID" value="VWL92426.1"/>
    <property type="molecule type" value="Genomic_DNA"/>
</dbReference>
<dbReference type="Pfam" id="PF00589">
    <property type="entry name" value="Phage_integrase"/>
    <property type="match status" value="1"/>
</dbReference>
<dbReference type="InterPro" id="IPR002104">
    <property type="entry name" value="Integrase_catalytic"/>
</dbReference>
<dbReference type="PROSITE" id="PS51898">
    <property type="entry name" value="TYR_RECOMBINASE"/>
    <property type="match status" value="1"/>
</dbReference>
<sequence>MSKVRIEDYQRWLDGFTYSQAHSSHNLVLNLVNCARLHDVDGFPFVDARYKMPRDKKRTNDGGLEVYTVAEMDSILESLRGSRIEGTAILMAKGSCRVGEAVAASVKDITFEQYNGRTYAVYDLHHQFAQGDKFAPLKTEDSYRPIVIPPPWSLRLAEIAKQRTADQELYICDKGTGMPMNRARITEKWIEFYRGGAINLRYLKMTKLRNSWATAMLWKYGIPSQMVDKMMGHAAKNILGKHYDRPDKELFIETVDRALFEN</sequence>
<gene>
    <name evidence="3" type="ORF">LMKDKBCB_01367</name>
</gene>
<reference evidence="3 4" key="1">
    <citation type="submission" date="2019-10" db="EMBL/GenBank/DDBJ databases">
        <authorList>
            <person name="Wolf R A."/>
        </authorList>
    </citation>
    <scope>NUCLEOTIDE SEQUENCE [LARGE SCALE GENOMIC DNA]</scope>
    <source>
        <strain evidence="3">Collinsella_aerofaciens_AK_138A</strain>
    </source>
</reference>